<dbReference type="InterPro" id="IPR011990">
    <property type="entry name" value="TPR-like_helical_dom_sf"/>
</dbReference>
<dbReference type="Gene3D" id="1.25.40.390">
    <property type="match status" value="1"/>
</dbReference>
<reference evidence="8 9" key="1">
    <citation type="submission" date="2019-12" db="EMBL/GenBank/DDBJ databases">
        <title>The draft genomic sequence of strain Chitinophaga oryziterrae JCM 16595.</title>
        <authorList>
            <person name="Zhang X."/>
        </authorList>
    </citation>
    <scope>NUCLEOTIDE SEQUENCE [LARGE SCALE GENOMIC DNA]</scope>
    <source>
        <strain evidence="8 9">JCM 16595</strain>
    </source>
</reference>
<keyword evidence="4" id="KW-0472">Membrane</keyword>
<evidence type="ECO:0000259" key="7">
    <source>
        <dbReference type="Pfam" id="PF14322"/>
    </source>
</evidence>
<dbReference type="InterPro" id="IPR012944">
    <property type="entry name" value="SusD_RagB_dom"/>
</dbReference>
<proteinExistence type="inferred from homology"/>
<dbReference type="Gene3D" id="1.25.40.10">
    <property type="entry name" value="Tetratricopeptide repeat domain"/>
    <property type="match status" value="1"/>
</dbReference>
<dbReference type="PROSITE" id="PS51257">
    <property type="entry name" value="PROKAR_LIPOPROTEIN"/>
    <property type="match status" value="1"/>
</dbReference>
<evidence type="ECO:0000256" key="4">
    <source>
        <dbReference type="ARBA" id="ARBA00023136"/>
    </source>
</evidence>
<feature type="domain" description="RagB/SusD" evidence="6">
    <location>
        <begin position="390"/>
        <end position="534"/>
    </location>
</feature>
<organism evidence="8 9">
    <name type="scientific">Chitinophaga oryziterrae</name>
    <dbReference type="NCBI Taxonomy" id="1031224"/>
    <lineage>
        <taxon>Bacteria</taxon>
        <taxon>Pseudomonadati</taxon>
        <taxon>Bacteroidota</taxon>
        <taxon>Chitinophagia</taxon>
        <taxon>Chitinophagales</taxon>
        <taxon>Chitinophagaceae</taxon>
        <taxon>Chitinophaga</taxon>
    </lineage>
</organism>
<dbReference type="GO" id="GO:0009279">
    <property type="term" value="C:cell outer membrane"/>
    <property type="evidence" value="ECO:0007669"/>
    <property type="project" value="UniProtKB-SubCell"/>
</dbReference>
<evidence type="ECO:0000256" key="2">
    <source>
        <dbReference type="ARBA" id="ARBA00006275"/>
    </source>
</evidence>
<dbReference type="Gene3D" id="1.10.3780.10">
    <property type="entry name" value="SusD-like"/>
    <property type="match status" value="1"/>
</dbReference>
<keyword evidence="3" id="KW-0732">Signal</keyword>
<evidence type="ECO:0000256" key="3">
    <source>
        <dbReference type="ARBA" id="ARBA00022729"/>
    </source>
</evidence>
<comment type="subcellular location">
    <subcellularLocation>
        <location evidence="1">Cell outer membrane</location>
    </subcellularLocation>
</comment>
<dbReference type="InterPro" id="IPR033985">
    <property type="entry name" value="SusD-like_N"/>
</dbReference>
<sequence>MNKLLQHILFTFLVAGCLSACHKLDMPVESKLNPENFPLTQAQAILASGPVYTAFANANLTREFWFMQSLSTDESILPARGGNWLDGSKYQQMHLHTWNADNGNVGAGWTLLTSTISTSNLVLSILASSAATPDPQIVGEVKTMRALSYYFMMDNFGNVPVTTAFGDTTQPGTTKRADVFAFIEKEVLAALPSLSTTVGTSTYGRPTKYTAFALLAKMYLNSVVYTGTDRYADAVRMCDSIISSGKFGLESNYKAMFAINNGPNTGGGKEFIFAVPNTNAATSSGQTTGQFFARYYLHRAMKAKYHLPYTPSGAVSIMPEYYSYFNQTGDVRNDLFLRGKQYDYSGNPIVISTTNVGYDASYSGSDPTAAYNYELNLTPDIVLTDVKNFDAGNDEKSWAEGYRCIKFYPDSTSTSRNQDNDFPIFRYADILLMKAEAILRGAAATNGQTALSLTNDVRTIRNTTALTAVTLDDLYAERNRELVYESWHRNDMIRFGKFEGSWGYKTDADLNHRIYPIPTFARALNPKLDQNPGY</sequence>
<comment type="caution">
    <text evidence="8">The sequence shown here is derived from an EMBL/GenBank/DDBJ whole genome shotgun (WGS) entry which is preliminary data.</text>
</comment>
<evidence type="ECO:0000259" key="6">
    <source>
        <dbReference type="Pfam" id="PF07980"/>
    </source>
</evidence>
<dbReference type="Pfam" id="PF07980">
    <property type="entry name" value="SusD_RagB"/>
    <property type="match status" value="1"/>
</dbReference>
<feature type="domain" description="SusD-like N-terminal" evidence="7">
    <location>
        <begin position="89"/>
        <end position="220"/>
    </location>
</feature>
<evidence type="ECO:0000256" key="5">
    <source>
        <dbReference type="ARBA" id="ARBA00023237"/>
    </source>
</evidence>
<dbReference type="AlphaFoldDB" id="A0A6N8JED3"/>
<dbReference type="Proteomes" id="UP000468388">
    <property type="component" value="Unassembled WGS sequence"/>
</dbReference>
<dbReference type="SUPFAM" id="SSF48452">
    <property type="entry name" value="TPR-like"/>
    <property type="match status" value="1"/>
</dbReference>
<protein>
    <submittedName>
        <fullName evidence="8">RagB/SusD family nutrient uptake outer membrane protein</fullName>
    </submittedName>
</protein>
<keyword evidence="5" id="KW-0998">Cell outer membrane</keyword>
<dbReference type="Pfam" id="PF14322">
    <property type="entry name" value="SusD-like_3"/>
    <property type="match status" value="1"/>
</dbReference>
<evidence type="ECO:0000256" key="1">
    <source>
        <dbReference type="ARBA" id="ARBA00004442"/>
    </source>
</evidence>
<gene>
    <name evidence="8" type="ORF">GO495_23470</name>
</gene>
<evidence type="ECO:0000313" key="8">
    <source>
        <dbReference type="EMBL" id="MVT43577.1"/>
    </source>
</evidence>
<accession>A0A6N8JED3</accession>
<dbReference type="RefSeq" id="WP_157302336.1">
    <property type="nucleotide sequence ID" value="NZ_BAAAZB010000021.1"/>
</dbReference>
<dbReference type="EMBL" id="WRXO01000008">
    <property type="protein sequence ID" value="MVT43577.1"/>
    <property type="molecule type" value="Genomic_DNA"/>
</dbReference>
<name>A0A6N8JED3_9BACT</name>
<comment type="similarity">
    <text evidence="2">Belongs to the SusD family.</text>
</comment>
<evidence type="ECO:0000313" key="9">
    <source>
        <dbReference type="Proteomes" id="UP000468388"/>
    </source>
</evidence>
<keyword evidence="9" id="KW-1185">Reference proteome</keyword>
<dbReference type="OrthoDB" id="9783641at2"/>